<comment type="caution">
    <text evidence="1">The sequence shown here is derived from an EMBL/GenBank/DDBJ whole genome shotgun (WGS) entry which is preliminary data.</text>
</comment>
<protein>
    <submittedName>
        <fullName evidence="1">Uncharacterized protein</fullName>
    </submittedName>
</protein>
<keyword evidence="2" id="KW-1185">Reference proteome</keyword>
<organism evidence="1 2">
    <name type="scientific">Caerostris darwini</name>
    <dbReference type="NCBI Taxonomy" id="1538125"/>
    <lineage>
        <taxon>Eukaryota</taxon>
        <taxon>Metazoa</taxon>
        <taxon>Ecdysozoa</taxon>
        <taxon>Arthropoda</taxon>
        <taxon>Chelicerata</taxon>
        <taxon>Arachnida</taxon>
        <taxon>Araneae</taxon>
        <taxon>Araneomorphae</taxon>
        <taxon>Entelegynae</taxon>
        <taxon>Araneoidea</taxon>
        <taxon>Araneidae</taxon>
        <taxon>Caerostris</taxon>
    </lineage>
</organism>
<reference evidence="1 2" key="1">
    <citation type="submission" date="2021-06" db="EMBL/GenBank/DDBJ databases">
        <title>Caerostris darwini draft genome.</title>
        <authorList>
            <person name="Kono N."/>
            <person name="Arakawa K."/>
        </authorList>
    </citation>
    <scope>NUCLEOTIDE SEQUENCE [LARGE SCALE GENOMIC DNA]</scope>
</reference>
<name>A0AAV4V7V4_9ARAC</name>
<dbReference type="Proteomes" id="UP001054837">
    <property type="component" value="Unassembled WGS sequence"/>
</dbReference>
<proteinExistence type="predicted"/>
<dbReference type="EMBL" id="BPLQ01012582">
    <property type="protein sequence ID" value="GIY66337.1"/>
    <property type="molecule type" value="Genomic_DNA"/>
</dbReference>
<evidence type="ECO:0000313" key="2">
    <source>
        <dbReference type="Proteomes" id="UP001054837"/>
    </source>
</evidence>
<accession>A0AAV4V7V4</accession>
<dbReference type="AlphaFoldDB" id="A0AAV4V7V4"/>
<gene>
    <name evidence="1" type="ORF">CDAR_277731</name>
</gene>
<sequence>MFVVKFTDPSGEYAAALLRQVIASDNSICFCFSKFCLWPPPPPLQSLPSYQRNKSNFVLFARAIPLRYSPVKTASVCFFGGILEVGVVIAYPFLHFEAFDGAFISNLVFHTSARHRFLILIRISGKIHFETVNCLRYNYRFLF</sequence>
<evidence type="ECO:0000313" key="1">
    <source>
        <dbReference type="EMBL" id="GIY66337.1"/>
    </source>
</evidence>